<reference evidence="6" key="1">
    <citation type="submission" date="2025-08" db="UniProtKB">
        <authorList>
            <consortium name="Ensembl"/>
        </authorList>
    </citation>
    <scope>IDENTIFICATION</scope>
</reference>
<sequence length="128" mass="15011">MELSFCLECSIKCCEFYNRHGDEHVTPSGDVCFFCRKRVYVMERLSAEGKFFHRSCFKCDYCGTTLRLSSYAFDVEDGTRQSAPPCFKSATTVRTENRNKRRQNTDYVCRPETHRKHTTASRHNQRLS</sequence>
<keyword evidence="2 4" id="KW-0862">Zinc</keyword>
<reference evidence="6" key="2">
    <citation type="submission" date="2025-09" db="UniProtKB">
        <authorList>
            <consortium name="Ensembl"/>
        </authorList>
    </citation>
    <scope>IDENTIFICATION</scope>
</reference>
<keyword evidence="1 4" id="KW-0479">Metal-binding</keyword>
<dbReference type="PROSITE" id="PS50023">
    <property type="entry name" value="LIM_DOMAIN_2"/>
    <property type="match status" value="1"/>
</dbReference>
<accession>A0A3B4ADF1</accession>
<evidence type="ECO:0000313" key="6">
    <source>
        <dbReference type="Ensembl" id="ENSPMGP00000015092.1"/>
    </source>
</evidence>
<dbReference type="SUPFAM" id="SSF57716">
    <property type="entry name" value="Glucocorticoid receptor-like (DNA-binding domain)"/>
    <property type="match status" value="1"/>
</dbReference>
<dbReference type="PANTHER" id="PTHR24206">
    <property type="entry name" value="OS06G0237300 PROTEIN"/>
    <property type="match status" value="1"/>
</dbReference>
<dbReference type="PROSITE" id="PS00478">
    <property type="entry name" value="LIM_DOMAIN_1"/>
    <property type="match status" value="1"/>
</dbReference>
<proteinExistence type="predicted"/>
<organism evidence="6 7">
    <name type="scientific">Periophthalmus magnuspinnatus</name>
    <dbReference type="NCBI Taxonomy" id="409849"/>
    <lineage>
        <taxon>Eukaryota</taxon>
        <taxon>Metazoa</taxon>
        <taxon>Chordata</taxon>
        <taxon>Craniata</taxon>
        <taxon>Vertebrata</taxon>
        <taxon>Euteleostomi</taxon>
        <taxon>Actinopterygii</taxon>
        <taxon>Neopterygii</taxon>
        <taxon>Teleostei</taxon>
        <taxon>Neoteleostei</taxon>
        <taxon>Acanthomorphata</taxon>
        <taxon>Gobiaria</taxon>
        <taxon>Gobiiformes</taxon>
        <taxon>Gobioidei</taxon>
        <taxon>Gobiidae</taxon>
        <taxon>Oxudercinae</taxon>
        <taxon>Periophthalmus</taxon>
    </lineage>
</organism>
<evidence type="ECO:0000256" key="1">
    <source>
        <dbReference type="ARBA" id="ARBA00022723"/>
    </source>
</evidence>
<protein>
    <recommendedName>
        <fullName evidence="5">LIM zinc-binding domain-containing protein</fullName>
    </recommendedName>
</protein>
<dbReference type="Proteomes" id="UP000261520">
    <property type="component" value="Unplaced"/>
</dbReference>
<dbReference type="Ensembl" id="ENSPMGT00000016088.1">
    <property type="protein sequence ID" value="ENSPMGP00000015092.1"/>
    <property type="gene ID" value="ENSPMGG00000012369.1"/>
</dbReference>
<dbReference type="AlphaFoldDB" id="A0A3B4ADF1"/>
<evidence type="ECO:0000256" key="2">
    <source>
        <dbReference type="ARBA" id="ARBA00022833"/>
    </source>
</evidence>
<evidence type="ECO:0000259" key="5">
    <source>
        <dbReference type="PROSITE" id="PS50023"/>
    </source>
</evidence>
<name>A0A3B4ADF1_9GOBI</name>
<dbReference type="InterPro" id="IPR001781">
    <property type="entry name" value="Znf_LIM"/>
</dbReference>
<feature type="domain" description="LIM zinc-binding" evidence="5">
    <location>
        <begin position="30"/>
        <end position="93"/>
    </location>
</feature>
<dbReference type="Pfam" id="PF00412">
    <property type="entry name" value="LIM"/>
    <property type="match status" value="1"/>
</dbReference>
<keyword evidence="3 4" id="KW-0440">LIM domain</keyword>
<dbReference type="STRING" id="409849.ENSPMGP00000015092"/>
<evidence type="ECO:0000256" key="4">
    <source>
        <dbReference type="PROSITE-ProRule" id="PRU00125"/>
    </source>
</evidence>
<dbReference type="Gene3D" id="2.10.110.10">
    <property type="entry name" value="Cysteine Rich Protein"/>
    <property type="match status" value="1"/>
</dbReference>
<dbReference type="SMART" id="SM00132">
    <property type="entry name" value="LIM"/>
    <property type="match status" value="1"/>
</dbReference>
<evidence type="ECO:0000256" key="3">
    <source>
        <dbReference type="ARBA" id="ARBA00023038"/>
    </source>
</evidence>
<evidence type="ECO:0000313" key="7">
    <source>
        <dbReference type="Proteomes" id="UP000261520"/>
    </source>
</evidence>
<dbReference type="GO" id="GO:0046872">
    <property type="term" value="F:metal ion binding"/>
    <property type="evidence" value="ECO:0007669"/>
    <property type="project" value="UniProtKB-KW"/>
</dbReference>
<keyword evidence="7" id="KW-1185">Reference proteome</keyword>